<gene>
    <name evidence="3" type="ORF">SAMN05661086_01988</name>
</gene>
<dbReference type="InterPro" id="IPR033756">
    <property type="entry name" value="YlxH/NBP35"/>
</dbReference>
<dbReference type="RefSeq" id="WP_092560530.1">
    <property type="nucleotide sequence ID" value="NZ_FOYZ01000007.1"/>
</dbReference>
<dbReference type="Proteomes" id="UP000199659">
    <property type="component" value="Unassembled WGS sequence"/>
</dbReference>
<dbReference type="GO" id="GO:0051782">
    <property type="term" value="P:negative regulation of cell division"/>
    <property type="evidence" value="ECO:0007669"/>
    <property type="project" value="TreeGrafter"/>
</dbReference>
<dbReference type="GO" id="GO:0005829">
    <property type="term" value="C:cytosol"/>
    <property type="evidence" value="ECO:0007669"/>
    <property type="project" value="TreeGrafter"/>
</dbReference>
<dbReference type="GO" id="GO:0005524">
    <property type="term" value="F:ATP binding"/>
    <property type="evidence" value="ECO:0007669"/>
    <property type="project" value="UniProtKB-KW"/>
</dbReference>
<dbReference type="PANTHER" id="PTHR43384">
    <property type="entry name" value="SEPTUM SITE-DETERMINING PROTEIN MIND HOMOLOG, CHLOROPLASTIC-RELATED"/>
    <property type="match status" value="1"/>
</dbReference>
<evidence type="ECO:0000256" key="2">
    <source>
        <dbReference type="ARBA" id="ARBA00022840"/>
    </source>
</evidence>
<dbReference type="STRING" id="37658.SAMN05661086_01988"/>
<dbReference type="InterPro" id="IPR050625">
    <property type="entry name" value="ParA/MinD_ATPase"/>
</dbReference>
<dbReference type="InterPro" id="IPR027417">
    <property type="entry name" value="P-loop_NTPase"/>
</dbReference>
<dbReference type="EMBL" id="FOYZ01000007">
    <property type="protein sequence ID" value="SFR83044.1"/>
    <property type="molecule type" value="Genomic_DNA"/>
</dbReference>
<proteinExistence type="predicted"/>
<reference evidence="3 4" key="1">
    <citation type="submission" date="2016-10" db="EMBL/GenBank/DDBJ databases">
        <authorList>
            <person name="de Groot N.N."/>
        </authorList>
    </citation>
    <scope>NUCLEOTIDE SEQUENCE [LARGE SCALE GENOMIC DNA]</scope>
    <source>
        <strain evidence="3 4">743A</strain>
    </source>
</reference>
<organism evidence="3 4">
    <name type="scientific">Anaeromicropila populeti</name>
    <dbReference type="NCBI Taxonomy" id="37658"/>
    <lineage>
        <taxon>Bacteria</taxon>
        <taxon>Bacillati</taxon>
        <taxon>Bacillota</taxon>
        <taxon>Clostridia</taxon>
        <taxon>Lachnospirales</taxon>
        <taxon>Lachnospiraceae</taxon>
        <taxon>Anaeromicropila</taxon>
    </lineage>
</organism>
<dbReference type="SUPFAM" id="SSF52540">
    <property type="entry name" value="P-loop containing nucleoside triphosphate hydrolases"/>
    <property type="match status" value="1"/>
</dbReference>
<evidence type="ECO:0000313" key="4">
    <source>
        <dbReference type="Proteomes" id="UP000199659"/>
    </source>
</evidence>
<keyword evidence="1" id="KW-0547">Nucleotide-binding</keyword>
<dbReference type="PANTHER" id="PTHR43384:SF6">
    <property type="entry name" value="SEPTUM SITE-DETERMINING PROTEIN MIND HOMOLOG, CHLOROPLASTIC"/>
    <property type="match status" value="1"/>
</dbReference>
<keyword evidence="2" id="KW-0067">ATP-binding</keyword>
<dbReference type="AlphaFoldDB" id="A0A1I6JVL9"/>
<dbReference type="Gene3D" id="3.40.50.300">
    <property type="entry name" value="P-loop containing nucleotide triphosphate hydrolases"/>
    <property type="match status" value="1"/>
</dbReference>
<accession>A0A1I6JVL9</accession>
<protein>
    <submittedName>
        <fullName evidence="3">CobQ/CobB/MinD/ParA nucleotide binding domain-containing protein</fullName>
    </submittedName>
</protein>
<sequence>MMLHFDEVKPRIIDFIKALEDKESIFYIIRDVFGRITVYVEGKDELEELNQKILQELGKEWLNGVVTIEKSHMLYEVIAASVKKVPGTSQIFFGERPLVKKNWLKRKMVRPEIQAKVITFYSYKGGVGRTTVLALTALQMVRQGKRVVVMDLDLEAPGVSTILKPKNNKYPLYGTADFLIEVHNAGRGQEQINMEEYLYSVQNDRLAGTKGGELLVLQAVNGAEKNPFSYFEKISRIDLGTPQYETEDNGIRKLLEIIDQKYSPDYIFLDSRSGIHDIGGTALTQYSDNAVLVFYGNQQNMFGMQFVLSRLIEEKVSFMLVNSTMPAADREGEIEKEYYVECAYEYLIQNGYYDNKNLPDISDENADHFPISIPYMKEAVLLDSEEKMEYLLSWKEDENPYFKLAEKLLLI</sequence>
<evidence type="ECO:0000313" key="3">
    <source>
        <dbReference type="EMBL" id="SFR83044.1"/>
    </source>
</evidence>
<keyword evidence="4" id="KW-1185">Reference proteome</keyword>
<dbReference type="NCBIfam" id="NF047398">
    <property type="entry name" value="AAA_KGGVGR"/>
    <property type="match status" value="1"/>
</dbReference>
<dbReference type="GO" id="GO:0016887">
    <property type="term" value="F:ATP hydrolysis activity"/>
    <property type="evidence" value="ECO:0007669"/>
    <property type="project" value="TreeGrafter"/>
</dbReference>
<dbReference type="OrthoDB" id="580767at2"/>
<dbReference type="Pfam" id="PF10609">
    <property type="entry name" value="ParA"/>
    <property type="match status" value="1"/>
</dbReference>
<name>A0A1I6JVL9_9FIRM</name>
<evidence type="ECO:0000256" key="1">
    <source>
        <dbReference type="ARBA" id="ARBA00022741"/>
    </source>
</evidence>
<dbReference type="GO" id="GO:0009898">
    <property type="term" value="C:cytoplasmic side of plasma membrane"/>
    <property type="evidence" value="ECO:0007669"/>
    <property type="project" value="TreeGrafter"/>
</dbReference>